<gene>
    <name evidence="1" type="ORF">AR1Y2_0422</name>
</gene>
<evidence type="ECO:0000313" key="2">
    <source>
        <dbReference type="Proteomes" id="UP000298653"/>
    </source>
</evidence>
<keyword evidence="2" id="KW-1185">Reference proteome</keyword>
<dbReference type="AlphaFoldDB" id="A0A4P8I911"/>
<protein>
    <submittedName>
        <fullName evidence="1">Uncharacterized protein</fullName>
    </submittedName>
</protein>
<dbReference type="EMBL" id="CP040058">
    <property type="protein sequence ID" value="QCP33876.1"/>
    <property type="molecule type" value="Genomic_DNA"/>
</dbReference>
<dbReference type="KEGG" id="arf:AR1Y2_0422"/>
<name>A0A4P8I911_9FIRM</name>
<organism evidence="1 2">
    <name type="scientific">Anaerostipes rhamnosivorans</name>
    <dbReference type="NCBI Taxonomy" id="1229621"/>
    <lineage>
        <taxon>Bacteria</taxon>
        <taxon>Bacillati</taxon>
        <taxon>Bacillota</taxon>
        <taxon>Clostridia</taxon>
        <taxon>Lachnospirales</taxon>
        <taxon>Lachnospiraceae</taxon>
        <taxon>Anaerostipes</taxon>
    </lineage>
</organism>
<sequence length="40" mass="4588">MIKRISLVKHPGKIWVLFLFSHKIVRSHKNNVSGDGISIM</sequence>
<dbReference type="Proteomes" id="UP000298653">
    <property type="component" value="Chromosome"/>
</dbReference>
<proteinExistence type="predicted"/>
<evidence type="ECO:0000313" key="1">
    <source>
        <dbReference type="EMBL" id="QCP33876.1"/>
    </source>
</evidence>
<reference evidence="1 2" key="1">
    <citation type="submission" date="2019-05" db="EMBL/GenBank/DDBJ databases">
        <title>Complete genome sequencing of Anaerostipes rhamnosivorans.</title>
        <authorList>
            <person name="Bui T.P.N."/>
            <person name="de Vos W.M."/>
        </authorList>
    </citation>
    <scope>NUCLEOTIDE SEQUENCE [LARGE SCALE GENOMIC DNA]</scope>
    <source>
        <strain evidence="1 2">1y2</strain>
    </source>
</reference>
<accession>A0A4P8I911</accession>